<dbReference type="InterPro" id="IPR036736">
    <property type="entry name" value="ACP-like_sf"/>
</dbReference>
<evidence type="ECO:0000313" key="3">
    <source>
        <dbReference type="EMBL" id="MEJ8672910.1"/>
    </source>
</evidence>
<sequence length="123" mass="13358">MARRGMMRRSGLTPRGSNRAGRAGRGVPLPSLSAHRRPRPRHRRALIHHLGACPSLSSCLGLPQAAVKLDTDFFSAGGDSLAMAEFMVSAEGRYDMEIRVEELLADPTLAGVVRLVGLRKEAR</sequence>
<dbReference type="EMBL" id="JBBKAK010000001">
    <property type="protein sequence ID" value="MEJ8672910.1"/>
    <property type="molecule type" value="Genomic_DNA"/>
</dbReference>
<dbReference type="Gene3D" id="1.10.1200.10">
    <property type="entry name" value="ACP-like"/>
    <property type="match status" value="1"/>
</dbReference>
<proteinExistence type="predicted"/>
<evidence type="ECO:0000259" key="2">
    <source>
        <dbReference type="PROSITE" id="PS50075"/>
    </source>
</evidence>
<keyword evidence="4" id="KW-1185">Reference proteome</keyword>
<feature type="compositionally biased region" description="Low complexity" evidence="1">
    <location>
        <begin position="15"/>
        <end position="33"/>
    </location>
</feature>
<organism evidence="3 4">
    <name type="scientific">Streptomyces machairae</name>
    <dbReference type="NCBI Taxonomy" id="3134109"/>
    <lineage>
        <taxon>Bacteria</taxon>
        <taxon>Bacillati</taxon>
        <taxon>Actinomycetota</taxon>
        <taxon>Actinomycetes</taxon>
        <taxon>Kitasatosporales</taxon>
        <taxon>Streptomycetaceae</taxon>
        <taxon>Streptomyces</taxon>
    </lineage>
</organism>
<dbReference type="Pfam" id="PF00550">
    <property type="entry name" value="PP-binding"/>
    <property type="match status" value="1"/>
</dbReference>
<feature type="region of interest" description="Disordered" evidence="1">
    <location>
        <begin position="1"/>
        <end position="40"/>
    </location>
</feature>
<feature type="domain" description="Carrier" evidence="2">
    <location>
        <begin position="37"/>
        <end position="120"/>
    </location>
</feature>
<evidence type="ECO:0000256" key="1">
    <source>
        <dbReference type="SAM" id="MobiDB-lite"/>
    </source>
</evidence>
<evidence type="ECO:0000313" key="4">
    <source>
        <dbReference type="Proteomes" id="UP001376459"/>
    </source>
</evidence>
<dbReference type="SUPFAM" id="SSF47336">
    <property type="entry name" value="ACP-like"/>
    <property type="match status" value="1"/>
</dbReference>
<gene>
    <name evidence="3" type="ORF">WKI71_44740</name>
</gene>
<reference evidence="3 4" key="1">
    <citation type="submission" date="2024-03" db="EMBL/GenBank/DDBJ databases">
        <title>Novel Streptomyces species of biotechnological and ecological value are a feature of Machair soil.</title>
        <authorList>
            <person name="Prole J.R."/>
            <person name="Goodfellow M."/>
            <person name="Allenby N."/>
            <person name="Ward A.C."/>
        </authorList>
    </citation>
    <scope>NUCLEOTIDE SEQUENCE [LARGE SCALE GENOMIC DNA]</scope>
    <source>
        <strain evidence="3 4">MS1.AVA.1</strain>
    </source>
</reference>
<dbReference type="InterPro" id="IPR009081">
    <property type="entry name" value="PP-bd_ACP"/>
</dbReference>
<accession>A0ABU8UXF5</accession>
<dbReference type="PROSITE" id="PS50075">
    <property type="entry name" value="CARRIER"/>
    <property type="match status" value="1"/>
</dbReference>
<protein>
    <submittedName>
        <fullName evidence="3">Acyl carrier protein</fullName>
    </submittedName>
</protein>
<name>A0ABU8UXF5_9ACTN</name>
<comment type="caution">
    <text evidence="3">The sequence shown here is derived from an EMBL/GenBank/DDBJ whole genome shotgun (WGS) entry which is preliminary data.</text>
</comment>
<dbReference type="Proteomes" id="UP001376459">
    <property type="component" value="Unassembled WGS sequence"/>
</dbReference>